<dbReference type="Proteomes" id="UP000887581">
    <property type="component" value="Unplaced"/>
</dbReference>
<feature type="compositionally biased region" description="Polar residues" evidence="1">
    <location>
        <begin position="615"/>
        <end position="624"/>
    </location>
</feature>
<name>A0A915Q5P2_9BILA</name>
<dbReference type="AlphaFoldDB" id="A0A915Q5P2"/>
<evidence type="ECO:0000256" key="1">
    <source>
        <dbReference type="SAM" id="MobiDB-lite"/>
    </source>
</evidence>
<dbReference type="WBParaSite" id="sdigi.contig632.g9298.t1">
    <property type="protein sequence ID" value="sdigi.contig632.g9298.t1"/>
    <property type="gene ID" value="sdigi.contig632.g9298"/>
</dbReference>
<protein>
    <submittedName>
        <fullName evidence="3">Uncharacterized protein</fullName>
    </submittedName>
</protein>
<reference evidence="3" key="1">
    <citation type="submission" date="2022-11" db="UniProtKB">
        <authorList>
            <consortium name="WormBaseParasite"/>
        </authorList>
    </citation>
    <scope>IDENTIFICATION</scope>
</reference>
<feature type="region of interest" description="Disordered" evidence="1">
    <location>
        <begin position="595"/>
        <end position="624"/>
    </location>
</feature>
<evidence type="ECO:0000313" key="3">
    <source>
        <dbReference type="WBParaSite" id="sdigi.contig632.g9298.t1"/>
    </source>
</evidence>
<accession>A0A915Q5P2</accession>
<feature type="region of interest" description="Disordered" evidence="1">
    <location>
        <begin position="33"/>
        <end position="55"/>
    </location>
</feature>
<sequence length="624" mass="68881">MGDTEESIGRVFALIVYSKWCYSGIHAHASVMGSNKRKSGVKEKPSASPCGTTEKEWEVPADDLDVIFGKKVLKECQSKVIFGPKSSSSSGEIRDDSDGDTEDPVGLTQPEATKNGYVSYHKREYEREFHVNNRERDVPQRFDPENDYRHPHLSPEQICLRVQKIPTPDVLVELSDVGLRSLLSDVHELDREQIRLSNNRRKLLEQMRQMHKQELGSLRECMETLKRLMSERGMNLLATHIGQDVMEFLHEKDQSLGAGSIPLSIKMPTSSSESCPVSYGVFPKTQSFAQNSLPARPHFAPERSGAFNYPLGAPAVPGPLILPPPDFSVPPPFPGHALQAGNDQTFEGPGTSTINTRDIAATSSMGAPSLCAQVMESGAQNPLRNMALVSTNERTMEMASGSNTHIPPNGTVTSEKIGRLGFRPKINRELDHPGMLSGIPQQPPQPPMLGVLRGQQRFTAPPFRDGMPVIDNGRGAPFPDERVLSFPNSRIVSLYDDGRLPFHEYEHPQGDEAIRIRHVWSTRRSATQRRMLQQGVFRDRKVQRVAVGTCAARVHGSEMRDRSRSPRGGSKIMVANSISSETGATTTITADTAEIHAPSDNSGEENVILVDENSEPGNEKTNQC</sequence>
<organism evidence="2 3">
    <name type="scientific">Setaria digitata</name>
    <dbReference type="NCBI Taxonomy" id="48799"/>
    <lineage>
        <taxon>Eukaryota</taxon>
        <taxon>Metazoa</taxon>
        <taxon>Ecdysozoa</taxon>
        <taxon>Nematoda</taxon>
        <taxon>Chromadorea</taxon>
        <taxon>Rhabditida</taxon>
        <taxon>Spirurina</taxon>
        <taxon>Spiruromorpha</taxon>
        <taxon>Filarioidea</taxon>
        <taxon>Setariidae</taxon>
        <taxon>Setaria</taxon>
    </lineage>
</organism>
<evidence type="ECO:0000313" key="2">
    <source>
        <dbReference type="Proteomes" id="UP000887581"/>
    </source>
</evidence>
<keyword evidence="2" id="KW-1185">Reference proteome</keyword>
<feature type="region of interest" description="Disordered" evidence="1">
    <location>
        <begin position="83"/>
        <end position="113"/>
    </location>
</feature>
<proteinExistence type="predicted"/>